<comment type="caution">
    <text evidence="2">The sequence shown here is derived from an EMBL/GenBank/DDBJ whole genome shotgun (WGS) entry which is preliminary data.</text>
</comment>
<proteinExistence type="predicted"/>
<evidence type="ECO:0000256" key="1">
    <source>
        <dbReference type="SAM" id="MobiDB-lite"/>
    </source>
</evidence>
<feature type="region of interest" description="Disordered" evidence="1">
    <location>
        <begin position="57"/>
        <end position="81"/>
    </location>
</feature>
<gene>
    <name evidence="2" type="ORF">Poli38472_003943</name>
</gene>
<reference evidence="2" key="1">
    <citation type="submission" date="2019-03" db="EMBL/GenBank/DDBJ databases">
        <title>Long read genome sequence of the mycoparasitic Pythium oligandrum ATCC 38472 isolated from sugarbeet rhizosphere.</title>
        <authorList>
            <person name="Gaulin E."/>
        </authorList>
    </citation>
    <scope>NUCLEOTIDE SEQUENCE</scope>
    <source>
        <strain evidence="2">ATCC 38472_TT</strain>
    </source>
</reference>
<sequence>MENEELGSMPPLPRPQKHPSVQTAVDLRQVARANRMAAQRRPHRIYEDEEMMTMQAPPKPHAHPLQGWKGNSRPATGRDGRRSSVDMVIALGRPTVRSRRVEVQRLDPTFLNQNRIAAFVDKENFSTVTNRRTEDHGSAMLHSTRVLEKQIERITTAEVTKVTELDDDAMRFAATEASDYRHALGFADENGVQEGASMDPYEDTALNRARVRKVKKQVDPKWLQTRQDPTLRPLRPLERPNERHFYESRYEVTISDLLESGIVFDEKDRKGLREMTPLTDSFLMTPLETRGTTGLYGCCFDEWAFA</sequence>
<protein>
    <submittedName>
        <fullName evidence="2">Uncharacterized protein</fullName>
    </submittedName>
</protein>
<name>A0A8K1FQ20_PYTOL</name>
<accession>A0A8K1FQ20</accession>
<dbReference type="EMBL" id="SPLM01000036">
    <property type="protein sequence ID" value="TMW66178.1"/>
    <property type="molecule type" value="Genomic_DNA"/>
</dbReference>
<evidence type="ECO:0000313" key="2">
    <source>
        <dbReference type="EMBL" id="TMW66178.1"/>
    </source>
</evidence>
<dbReference type="Proteomes" id="UP000794436">
    <property type="component" value="Unassembled WGS sequence"/>
</dbReference>
<feature type="region of interest" description="Disordered" evidence="1">
    <location>
        <begin position="1"/>
        <end position="26"/>
    </location>
</feature>
<keyword evidence="3" id="KW-1185">Reference proteome</keyword>
<organism evidence="2 3">
    <name type="scientific">Pythium oligandrum</name>
    <name type="common">Mycoparasitic fungus</name>
    <dbReference type="NCBI Taxonomy" id="41045"/>
    <lineage>
        <taxon>Eukaryota</taxon>
        <taxon>Sar</taxon>
        <taxon>Stramenopiles</taxon>
        <taxon>Oomycota</taxon>
        <taxon>Peronosporomycetes</taxon>
        <taxon>Pythiales</taxon>
        <taxon>Pythiaceae</taxon>
        <taxon>Pythium</taxon>
    </lineage>
</organism>
<dbReference type="OrthoDB" id="160116at2759"/>
<dbReference type="AlphaFoldDB" id="A0A8K1FQ20"/>
<evidence type="ECO:0000313" key="3">
    <source>
        <dbReference type="Proteomes" id="UP000794436"/>
    </source>
</evidence>